<keyword evidence="3 4" id="KW-0408">Iron</keyword>
<dbReference type="Pfam" id="PF13442">
    <property type="entry name" value="Cytochrome_CBB3"/>
    <property type="match status" value="1"/>
</dbReference>
<organism evidence="6 7">
    <name type="scientific">Sinorhizobium americanum</name>
    <dbReference type="NCBI Taxonomy" id="194963"/>
    <lineage>
        <taxon>Bacteria</taxon>
        <taxon>Pseudomonadati</taxon>
        <taxon>Pseudomonadota</taxon>
        <taxon>Alphaproteobacteria</taxon>
        <taxon>Hyphomicrobiales</taxon>
        <taxon>Rhizobiaceae</taxon>
        <taxon>Sinorhizobium/Ensifer group</taxon>
        <taxon>Sinorhizobium</taxon>
    </lineage>
</organism>
<dbReference type="GO" id="GO:0020037">
    <property type="term" value="F:heme binding"/>
    <property type="evidence" value="ECO:0007669"/>
    <property type="project" value="InterPro"/>
</dbReference>
<dbReference type="EMBL" id="SLVU01000005">
    <property type="protein sequence ID" value="TCN32066.1"/>
    <property type="molecule type" value="Genomic_DNA"/>
</dbReference>
<dbReference type="InterPro" id="IPR036909">
    <property type="entry name" value="Cyt_c-like_dom_sf"/>
</dbReference>
<dbReference type="Gene3D" id="1.10.760.10">
    <property type="entry name" value="Cytochrome c-like domain"/>
    <property type="match status" value="1"/>
</dbReference>
<evidence type="ECO:0000256" key="4">
    <source>
        <dbReference type="PROSITE-ProRule" id="PRU00433"/>
    </source>
</evidence>
<dbReference type="GO" id="GO:0009055">
    <property type="term" value="F:electron transfer activity"/>
    <property type="evidence" value="ECO:0007669"/>
    <property type="project" value="InterPro"/>
</dbReference>
<evidence type="ECO:0000256" key="2">
    <source>
        <dbReference type="ARBA" id="ARBA00022723"/>
    </source>
</evidence>
<dbReference type="AlphaFoldDB" id="A0A4R2BWL4"/>
<gene>
    <name evidence="6" type="ORF">EV184_105321</name>
</gene>
<keyword evidence="1 4" id="KW-0349">Heme</keyword>
<feature type="domain" description="Cytochrome c" evidence="5">
    <location>
        <begin position="98"/>
        <end position="178"/>
    </location>
</feature>
<dbReference type="Proteomes" id="UP000295043">
    <property type="component" value="Unassembled WGS sequence"/>
</dbReference>
<dbReference type="GO" id="GO:0046872">
    <property type="term" value="F:metal ion binding"/>
    <property type="evidence" value="ECO:0007669"/>
    <property type="project" value="UniProtKB-KW"/>
</dbReference>
<proteinExistence type="predicted"/>
<evidence type="ECO:0000313" key="7">
    <source>
        <dbReference type="Proteomes" id="UP000295043"/>
    </source>
</evidence>
<protein>
    <submittedName>
        <fullName evidence="6">Cbb3-type cytochrome c oxidase subunit III</fullName>
    </submittedName>
</protein>
<evidence type="ECO:0000313" key="6">
    <source>
        <dbReference type="EMBL" id="TCN32066.1"/>
    </source>
</evidence>
<keyword evidence="2 4" id="KW-0479">Metal-binding</keyword>
<comment type="caution">
    <text evidence="6">The sequence shown here is derived from an EMBL/GenBank/DDBJ whole genome shotgun (WGS) entry which is preliminary data.</text>
</comment>
<dbReference type="PROSITE" id="PS51007">
    <property type="entry name" value="CYTC"/>
    <property type="match status" value="1"/>
</dbReference>
<dbReference type="SUPFAM" id="SSF46626">
    <property type="entry name" value="Cytochrome c"/>
    <property type="match status" value="1"/>
</dbReference>
<sequence length="192" mass="21093">MTLFGSKISRVIRARFTQEMPAEQPAPSPPQECEFGTSTIVDAADRLLNAFLWKMRPLQPQHLVLFALACGFALGSGGFSQDAAADKLYKVVDGMADARTYNGYRRYHGGCNHCHGPDGVGSTIASSLVDRPLDIENFRRVVRDGQSSSENSFMKGFADDPNFAPYIDDIYAYLQARADGALGRGRPKRLEP</sequence>
<dbReference type="InterPro" id="IPR009056">
    <property type="entry name" value="Cyt_c-like_dom"/>
</dbReference>
<evidence type="ECO:0000256" key="3">
    <source>
        <dbReference type="ARBA" id="ARBA00023004"/>
    </source>
</evidence>
<name>A0A4R2BWL4_9HYPH</name>
<evidence type="ECO:0000259" key="5">
    <source>
        <dbReference type="PROSITE" id="PS51007"/>
    </source>
</evidence>
<reference evidence="6 7" key="1">
    <citation type="submission" date="2019-03" db="EMBL/GenBank/DDBJ databases">
        <title>Genomic Encyclopedia of Type Strains, Phase IV (KMG-V): Genome sequencing to study the core and pangenomes of soil and plant-associated prokaryotes.</title>
        <authorList>
            <person name="Whitman W."/>
        </authorList>
    </citation>
    <scope>NUCLEOTIDE SEQUENCE [LARGE SCALE GENOMIC DNA]</scope>
    <source>
        <strain evidence="6 7">23C40</strain>
    </source>
</reference>
<accession>A0A4R2BWL4</accession>
<evidence type="ECO:0000256" key="1">
    <source>
        <dbReference type="ARBA" id="ARBA00022617"/>
    </source>
</evidence>